<feature type="transmembrane region" description="Helical" evidence="1">
    <location>
        <begin position="226"/>
        <end position="248"/>
    </location>
</feature>
<keyword evidence="1" id="KW-1133">Transmembrane helix</keyword>
<feature type="transmembrane region" description="Helical" evidence="1">
    <location>
        <begin position="76"/>
        <end position="95"/>
    </location>
</feature>
<sequence length="340" mass="35315">MRHVRTGAAVLAVATVSALAAVVAAASLPASAAAPFVVLVDLALVSALTLVFHRTARLPGAPPATARFWASLTRALAAYALGMAVDLTGLVVAAVRGREVPMFGAQLIYPIAGLLTLYAVFRYPTTTRNRSQQVRIGLDAGIVLLGAASFIWYFSVGNRWSPGSGWLSLSETLALPVMVLVAGFGVLRVALVGTRLLARPTAICFAACVLLAGIATALPARPGVAALAPTVLLLTAQLLSLTGALFQYRITASGTAQSPGRVRRPFSALPYAASVAAFGLLVFAIGPVLDARRWGVLVASVGCSSWSPSASSRRCRRITACWRRTGASPIGCGTRLFMTS</sequence>
<dbReference type="RefSeq" id="WP_267568318.1">
    <property type="nucleotide sequence ID" value="NZ_JAPNTZ010000016.1"/>
</dbReference>
<evidence type="ECO:0000256" key="2">
    <source>
        <dbReference type="SAM" id="SignalP"/>
    </source>
</evidence>
<accession>A0ABT4BDT0</accession>
<feature type="transmembrane region" description="Helical" evidence="1">
    <location>
        <begin position="35"/>
        <end position="55"/>
    </location>
</feature>
<gene>
    <name evidence="3" type="ORF">OWR29_37645</name>
</gene>
<name>A0ABT4BDT0_9ACTN</name>
<feature type="transmembrane region" description="Helical" evidence="1">
    <location>
        <begin position="268"/>
        <end position="289"/>
    </location>
</feature>
<evidence type="ECO:0000256" key="1">
    <source>
        <dbReference type="SAM" id="Phobius"/>
    </source>
</evidence>
<evidence type="ECO:0000313" key="4">
    <source>
        <dbReference type="Proteomes" id="UP001151002"/>
    </source>
</evidence>
<keyword evidence="2" id="KW-0732">Signal</keyword>
<feature type="chain" id="PRO_5046468443" evidence="2">
    <location>
        <begin position="33"/>
        <end position="340"/>
    </location>
</feature>
<keyword evidence="4" id="KW-1185">Reference proteome</keyword>
<proteinExistence type="predicted"/>
<reference evidence="3" key="1">
    <citation type="submission" date="2022-11" db="EMBL/GenBank/DDBJ databases">
        <authorList>
            <person name="Somphong A."/>
            <person name="Phongsopitanun W."/>
        </authorList>
    </citation>
    <scope>NUCLEOTIDE SEQUENCE</scope>
    <source>
        <strain evidence="3">Pm04-4</strain>
    </source>
</reference>
<comment type="caution">
    <text evidence="3">The sequence shown here is derived from an EMBL/GenBank/DDBJ whole genome shotgun (WGS) entry which is preliminary data.</text>
</comment>
<keyword evidence="1" id="KW-0472">Membrane</keyword>
<feature type="transmembrane region" description="Helical" evidence="1">
    <location>
        <begin position="203"/>
        <end position="220"/>
    </location>
</feature>
<organism evidence="3 4">
    <name type="scientific">Paractinoplanes pyxinae</name>
    <dbReference type="NCBI Taxonomy" id="2997416"/>
    <lineage>
        <taxon>Bacteria</taxon>
        <taxon>Bacillati</taxon>
        <taxon>Actinomycetota</taxon>
        <taxon>Actinomycetes</taxon>
        <taxon>Micromonosporales</taxon>
        <taxon>Micromonosporaceae</taxon>
        <taxon>Paractinoplanes</taxon>
    </lineage>
</organism>
<dbReference type="EMBL" id="JAPNTZ010000016">
    <property type="protein sequence ID" value="MCY1143758.1"/>
    <property type="molecule type" value="Genomic_DNA"/>
</dbReference>
<feature type="transmembrane region" description="Helical" evidence="1">
    <location>
        <begin position="136"/>
        <end position="153"/>
    </location>
</feature>
<feature type="transmembrane region" description="Helical" evidence="1">
    <location>
        <begin position="107"/>
        <end position="124"/>
    </location>
</feature>
<evidence type="ECO:0000313" key="3">
    <source>
        <dbReference type="EMBL" id="MCY1143758.1"/>
    </source>
</evidence>
<feature type="signal peptide" evidence="2">
    <location>
        <begin position="1"/>
        <end position="32"/>
    </location>
</feature>
<protein>
    <submittedName>
        <fullName evidence="3">Uncharacterized protein</fullName>
    </submittedName>
</protein>
<feature type="transmembrane region" description="Helical" evidence="1">
    <location>
        <begin position="173"/>
        <end position="191"/>
    </location>
</feature>
<keyword evidence="1" id="KW-0812">Transmembrane</keyword>
<dbReference type="Proteomes" id="UP001151002">
    <property type="component" value="Unassembled WGS sequence"/>
</dbReference>